<dbReference type="STRING" id="984486.A0A1E3QPX6"/>
<proteinExistence type="inferred from homology"/>
<keyword evidence="9" id="KW-1185">Reference proteome</keyword>
<dbReference type="GO" id="GO:0035657">
    <property type="term" value="C:eRF1 methyltransferase complex"/>
    <property type="evidence" value="ECO:0007669"/>
    <property type="project" value="EnsemblFungi"/>
</dbReference>
<accession>A0A1E3QPX6</accession>
<evidence type="ECO:0000256" key="5">
    <source>
        <dbReference type="ARBA" id="ARBA00023242"/>
    </source>
</evidence>
<evidence type="ECO:0000256" key="3">
    <source>
        <dbReference type="ARBA" id="ARBA00007980"/>
    </source>
</evidence>
<dbReference type="EMBL" id="KV454431">
    <property type="protein sequence ID" value="ODQ79710.1"/>
    <property type="molecule type" value="Genomic_DNA"/>
</dbReference>
<reference evidence="9" key="1">
    <citation type="submission" date="2016-05" db="EMBL/GenBank/DDBJ databases">
        <title>Comparative genomics of biotechnologically important yeasts.</title>
        <authorList>
            <consortium name="DOE Joint Genome Institute"/>
            <person name="Riley R."/>
            <person name="Haridas S."/>
            <person name="Wolfe K.H."/>
            <person name="Lopes M.R."/>
            <person name="Hittinger C.T."/>
            <person name="Goker M."/>
            <person name="Salamov A."/>
            <person name="Wisecaver J."/>
            <person name="Long T.M."/>
            <person name="Aerts A.L."/>
            <person name="Barry K."/>
            <person name="Choi C."/>
            <person name="Clum A."/>
            <person name="Coughlan A.Y."/>
            <person name="Deshpande S."/>
            <person name="Douglass A.P."/>
            <person name="Hanson S.J."/>
            <person name="Klenk H.-P."/>
            <person name="Labutti K."/>
            <person name="Lapidus A."/>
            <person name="Lindquist E."/>
            <person name="Lipzen A."/>
            <person name="Meier-Kolthoff J.P."/>
            <person name="Ohm R.A."/>
            <person name="Otillar R.P."/>
            <person name="Pangilinan J."/>
            <person name="Peng Y."/>
            <person name="Rokas A."/>
            <person name="Rosa C.A."/>
            <person name="Scheuner C."/>
            <person name="Sibirny A.A."/>
            <person name="Slot J.C."/>
            <person name="Stielow J.B."/>
            <person name="Sun H."/>
            <person name="Kurtzman C.P."/>
            <person name="Blackwell M."/>
            <person name="Grigoriev I.V."/>
            <person name="Jeffries T.W."/>
        </authorList>
    </citation>
    <scope>NUCLEOTIDE SEQUENCE [LARGE SCALE GENOMIC DNA]</scope>
    <source>
        <strain evidence="9">NRRL Y-12698</strain>
    </source>
</reference>
<dbReference type="FunFam" id="2.20.25.10:FF:000021">
    <property type="entry name" value="Multifunctional methyltransferase subunit trm112"/>
    <property type="match status" value="1"/>
</dbReference>
<dbReference type="PANTHER" id="PTHR12773">
    <property type="entry name" value="UPF0315 PROTEIN-RELATED"/>
    <property type="match status" value="1"/>
</dbReference>
<dbReference type="GeneID" id="30146651"/>
<evidence type="ECO:0000256" key="1">
    <source>
        <dbReference type="ARBA" id="ARBA00004123"/>
    </source>
</evidence>
<dbReference type="GO" id="GO:0000470">
    <property type="term" value="P:maturation of LSU-rRNA"/>
    <property type="evidence" value="ECO:0007669"/>
    <property type="project" value="EnsemblFungi"/>
</dbReference>
<protein>
    <recommendedName>
        <fullName evidence="6">Multifunctional methyltransferase subunit trm112</fullName>
    </recommendedName>
    <alternativeName>
        <fullName evidence="7">eRF1 methyltransferase subunit trm112</fullName>
    </alternativeName>
</protein>
<dbReference type="PANTHER" id="PTHR12773:SF0">
    <property type="entry name" value="MULTIFUNCTIONAL METHYLTRANSFERASE SUBUNIT TRM112-LIKE PROTEIN"/>
    <property type="match status" value="1"/>
</dbReference>
<dbReference type="InterPro" id="IPR005651">
    <property type="entry name" value="Trm112-like"/>
</dbReference>
<dbReference type="Pfam" id="PF03966">
    <property type="entry name" value="Trm112p"/>
    <property type="match status" value="1"/>
</dbReference>
<evidence type="ECO:0000256" key="6">
    <source>
        <dbReference type="ARBA" id="ARBA00069342"/>
    </source>
</evidence>
<keyword evidence="4" id="KW-0963">Cytoplasm</keyword>
<dbReference type="GO" id="GO:0008276">
    <property type="term" value="F:protein methyltransferase activity"/>
    <property type="evidence" value="ECO:0007669"/>
    <property type="project" value="EnsemblFungi"/>
</dbReference>
<evidence type="ECO:0000313" key="8">
    <source>
        <dbReference type="EMBL" id="ODQ79710.1"/>
    </source>
</evidence>
<keyword evidence="5" id="KW-0539">Nucleus</keyword>
<dbReference type="OrthoDB" id="2187549at2759"/>
<dbReference type="GO" id="GO:0046982">
    <property type="term" value="F:protein heterodimerization activity"/>
    <property type="evidence" value="ECO:0007669"/>
    <property type="project" value="InterPro"/>
</dbReference>
<dbReference type="GO" id="GO:0030488">
    <property type="term" value="P:tRNA methylation"/>
    <property type="evidence" value="ECO:0007669"/>
    <property type="project" value="EnsemblFungi"/>
</dbReference>
<gene>
    <name evidence="8" type="ORF">BABINDRAFT_161423</name>
</gene>
<sequence length="129" mass="14474">MKLLTTNFVKCAVKACDSSADSFPLKYEDVQLVQEEQDFNPEFIANMLERLDWAALLKVAADLGNTSLPSHKPDDVDPTLTENEPLLRDLHSLLLETQITEGKMVCGNCQHVYHIKNSIPNFLLPPHLA</sequence>
<evidence type="ECO:0000256" key="7">
    <source>
        <dbReference type="ARBA" id="ARBA00083044"/>
    </source>
</evidence>
<dbReference type="AlphaFoldDB" id="A0A1E3QPX6"/>
<dbReference type="GO" id="GO:0030490">
    <property type="term" value="P:maturation of SSU-rRNA"/>
    <property type="evidence" value="ECO:0007669"/>
    <property type="project" value="EnsemblFungi"/>
</dbReference>
<dbReference type="RefSeq" id="XP_018985038.1">
    <property type="nucleotide sequence ID" value="XM_019128798.1"/>
</dbReference>
<dbReference type="SUPFAM" id="SSF158997">
    <property type="entry name" value="Trm112p-like"/>
    <property type="match status" value="1"/>
</dbReference>
<dbReference type="GO" id="GO:0005737">
    <property type="term" value="C:cytoplasm"/>
    <property type="evidence" value="ECO:0007669"/>
    <property type="project" value="UniProtKB-SubCell"/>
</dbReference>
<organism evidence="8 9">
    <name type="scientific">Babjeviella inositovora NRRL Y-12698</name>
    <dbReference type="NCBI Taxonomy" id="984486"/>
    <lineage>
        <taxon>Eukaryota</taxon>
        <taxon>Fungi</taxon>
        <taxon>Dikarya</taxon>
        <taxon>Ascomycota</taxon>
        <taxon>Saccharomycotina</taxon>
        <taxon>Pichiomycetes</taxon>
        <taxon>Serinales incertae sedis</taxon>
        <taxon>Babjeviella</taxon>
    </lineage>
</organism>
<evidence type="ECO:0000256" key="2">
    <source>
        <dbReference type="ARBA" id="ARBA00004496"/>
    </source>
</evidence>
<comment type="similarity">
    <text evidence="3">Belongs to the TRM112 family.</text>
</comment>
<dbReference type="GO" id="GO:0043528">
    <property type="term" value="C:tRNA (m2G10) methyltransferase complex"/>
    <property type="evidence" value="ECO:0007669"/>
    <property type="project" value="EnsemblFungi"/>
</dbReference>
<dbReference type="GO" id="GO:0160102">
    <property type="term" value="F:tRNA (guanine(10)-N2)-methyltransferase activity"/>
    <property type="evidence" value="ECO:0007669"/>
    <property type="project" value="EnsemblFungi"/>
</dbReference>
<comment type="subcellular location">
    <subcellularLocation>
        <location evidence="2">Cytoplasm</location>
    </subcellularLocation>
    <subcellularLocation>
        <location evidence="1">Nucleus</location>
    </subcellularLocation>
</comment>
<name>A0A1E3QPX6_9ASCO</name>
<evidence type="ECO:0000313" key="9">
    <source>
        <dbReference type="Proteomes" id="UP000094336"/>
    </source>
</evidence>
<dbReference type="GO" id="GO:0002098">
    <property type="term" value="P:tRNA wobble uridine modification"/>
    <property type="evidence" value="ECO:0007669"/>
    <property type="project" value="EnsemblFungi"/>
</dbReference>
<dbReference type="Proteomes" id="UP000094336">
    <property type="component" value="Unassembled WGS sequence"/>
</dbReference>
<dbReference type="GO" id="GO:0070476">
    <property type="term" value="P:rRNA (guanine-N7)-methylation"/>
    <property type="evidence" value="ECO:0007669"/>
    <property type="project" value="EnsemblFungi"/>
</dbReference>
<evidence type="ECO:0000256" key="4">
    <source>
        <dbReference type="ARBA" id="ARBA00022490"/>
    </source>
</evidence>
<dbReference type="GO" id="GO:0016435">
    <property type="term" value="F:rRNA (guanine) methyltransferase activity"/>
    <property type="evidence" value="ECO:0007669"/>
    <property type="project" value="EnsemblFungi"/>
</dbReference>
<dbReference type="GO" id="GO:0005634">
    <property type="term" value="C:nucleus"/>
    <property type="evidence" value="ECO:0007669"/>
    <property type="project" value="UniProtKB-SubCell"/>
</dbReference>
<dbReference type="Gene3D" id="2.20.25.10">
    <property type="match status" value="1"/>
</dbReference>
<dbReference type="InterPro" id="IPR039127">
    <property type="entry name" value="Trm112"/>
</dbReference>